<evidence type="ECO:0000313" key="7">
    <source>
        <dbReference type="EMBL" id="PNF17658.1"/>
    </source>
</evidence>
<keyword evidence="5 6" id="KW-0472">Membrane</keyword>
<feature type="transmembrane region" description="Helical" evidence="6">
    <location>
        <begin position="128"/>
        <end position="148"/>
    </location>
</feature>
<dbReference type="EMBL" id="NEVH01023960">
    <property type="protein sequence ID" value="PNF17658.1"/>
    <property type="molecule type" value="Genomic_DNA"/>
</dbReference>
<evidence type="ECO:0000256" key="2">
    <source>
        <dbReference type="ARBA" id="ARBA00006824"/>
    </source>
</evidence>
<gene>
    <name evidence="7" type="ORF">B7P43_G07337</name>
</gene>
<keyword evidence="4 6" id="KW-1133">Transmembrane helix</keyword>
<feature type="transmembrane region" description="Helical" evidence="6">
    <location>
        <begin position="89"/>
        <end position="108"/>
    </location>
</feature>
<feature type="non-terminal residue" evidence="7">
    <location>
        <position position="1"/>
    </location>
</feature>
<dbReference type="InParanoid" id="A0A2J7PMV0"/>
<comment type="subcellular location">
    <subcellularLocation>
        <location evidence="1">Membrane</location>
        <topology evidence="1">Multi-pass membrane protein</topology>
    </subcellularLocation>
</comment>
<name>A0A2J7PMV0_9NEOP</name>
<evidence type="ECO:0000256" key="4">
    <source>
        <dbReference type="ARBA" id="ARBA00022989"/>
    </source>
</evidence>
<evidence type="ECO:0000256" key="6">
    <source>
        <dbReference type="RuleBase" id="RU363053"/>
    </source>
</evidence>
<dbReference type="STRING" id="105785.A0A2J7PMV0"/>
<dbReference type="PANTHER" id="PTHR11266">
    <property type="entry name" value="PEROXISOMAL MEMBRANE PROTEIN 2, PXMP2 MPV17"/>
    <property type="match status" value="1"/>
</dbReference>
<dbReference type="Proteomes" id="UP000235965">
    <property type="component" value="Unassembled WGS sequence"/>
</dbReference>
<feature type="transmembrane region" description="Helical" evidence="6">
    <location>
        <begin position="155"/>
        <end position="172"/>
    </location>
</feature>
<keyword evidence="8" id="KW-1185">Reference proteome</keyword>
<dbReference type="InterPro" id="IPR007248">
    <property type="entry name" value="Mpv17_PMP22"/>
</dbReference>
<evidence type="ECO:0000313" key="8">
    <source>
        <dbReference type="Proteomes" id="UP000235965"/>
    </source>
</evidence>
<dbReference type="PANTHER" id="PTHR11266:SF81">
    <property type="entry name" value="GH12661P-RELATED"/>
    <property type="match status" value="1"/>
</dbReference>
<dbReference type="GO" id="GO:0061668">
    <property type="term" value="P:mitochondrial ribosome assembly"/>
    <property type="evidence" value="ECO:0007669"/>
    <property type="project" value="TreeGrafter"/>
</dbReference>
<organism evidence="7 8">
    <name type="scientific">Cryptotermes secundus</name>
    <dbReference type="NCBI Taxonomy" id="105785"/>
    <lineage>
        <taxon>Eukaryota</taxon>
        <taxon>Metazoa</taxon>
        <taxon>Ecdysozoa</taxon>
        <taxon>Arthropoda</taxon>
        <taxon>Hexapoda</taxon>
        <taxon>Insecta</taxon>
        <taxon>Pterygota</taxon>
        <taxon>Neoptera</taxon>
        <taxon>Polyneoptera</taxon>
        <taxon>Dictyoptera</taxon>
        <taxon>Blattodea</taxon>
        <taxon>Blattoidea</taxon>
        <taxon>Termitoidae</taxon>
        <taxon>Kalotermitidae</taxon>
        <taxon>Cryptotermitinae</taxon>
        <taxon>Cryptotermes</taxon>
    </lineage>
</organism>
<dbReference type="Pfam" id="PF04117">
    <property type="entry name" value="Mpv17_PMP22"/>
    <property type="match status" value="1"/>
</dbReference>
<evidence type="ECO:0000256" key="5">
    <source>
        <dbReference type="ARBA" id="ARBA00023136"/>
    </source>
</evidence>
<dbReference type="FunCoup" id="A0A2J7PMV0">
    <property type="interactions" value="775"/>
</dbReference>
<sequence length="176" mass="21057">KMRGMFNRIFGKYLFLTNTISSGVLMSAGDLIQQEIEKRRTPKSKPFDWERTGRMFIVGLAQGPPQHIFYKFLDWHLPRRDFKSISRKILLDQLIASPVFICIFFFGMGYLESHTWDEIISESKMKFFSIYMVDWLVWPPTQIINFYFLSSKYRVMYINIVTMLYDVFLSYIKHNV</sequence>
<dbReference type="AlphaFoldDB" id="A0A2J7PMV0"/>
<evidence type="ECO:0000256" key="3">
    <source>
        <dbReference type="ARBA" id="ARBA00022692"/>
    </source>
</evidence>
<accession>A0A2J7PMV0</accession>
<evidence type="ECO:0000256" key="1">
    <source>
        <dbReference type="ARBA" id="ARBA00004141"/>
    </source>
</evidence>
<dbReference type="OrthoDB" id="2570778at2759"/>
<dbReference type="GO" id="GO:0005739">
    <property type="term" value="C:mitochondrion"/>
    <property type="evidence" value="ECO:0007669"/>
    <property type="project" value="TreeGrafter"/>
</dbReference>
<comment type="caution">
    <text evidence="7">The sequence shown here is derived from an EMBL/GenBank/DDBJ whole genome shotgun (WGS) entry which is preliminary data.</text>
</comment>
<evidence type="ECO:0008006" key="9">
    <source>
        <dbReference type="Google" id="ProtNLM"/>
    </source>
</evidence>
<proteinExistence type="inferred from homology"/>
<comment type="similarity">
    <text evidence="2 6">Belongs to the peroxisomal membrane protein PXMP2/4 family.</text>
</comment>
<dbReference type="GO" id="GO:0016020">
    <property type="term" value="C:membrane"/>
    <property type="evidence" value="ECO:0007669"/>
    <property type="project" value="UniProtKB-SubCell"/>
</dbReference>
<keyword evidence="3 6" id="KW-0812">Transmembrane</keyword>
<reference evidence="7 8" key="1">
    <citation type="submission" date="2017-12" db="EMBL/GenBank/DDBJ databases">
        <title>Hemimetabolous genomes reveal molecular basis of termite eusociality.</title>
        <authorList>
            <person name="Harrison M.C."/>
            <person name="Jongepier E."/>
            <person name="Robertson H.M."/>
            <person name="Arning N."/>
            <person name="Bitard-Feildel T."/>
            <person name="Chao H."/>
            <person name="Childers C.P."/>
            <person name="Dinh H."/>
            <person name="Doddapaneni H."/>
            <person name="Dugan S."/>
            <person name="Gowin J."/>
            <person name="Greiner C."/>
            <person name="Han Y."/>
            <person name="Hu H."/>
            <person name="Hughes D.S.T."/>
            <person name="Huylmans A.-K."/>
            <person name="Kemena C."/>
            <person name="Kremer L.P.M."/>
            <person name="Lee S.L."/>
            <person name="Lopez-Ezquerra A."/>
            <person name="Mallet L."/>
            <person name="Monroy-Kuhn J.M."/>
            <person name="Moser A."/>
            <person name="Murali S.C."/>
            <person name="Muzny D.M."/>
            <person name="Otani S."/>
            <person name="Piulachs M.-D."/>
            <person name="Poelchau M."/>
            <person name="Qu J."/>
            <person name="Schaub F."/>
            <person name="Wada-Katsumata A."/>
            <person name="Worley K.C."/>
            <person name="Xie Q."/>
            <person name="Ylla G."/>
            <person name="Poulsen M."/>
            <person name="Gibbs R.A."/>
            <person name="Schal C."/>
            <person name="Richards S."/>
            <person name="Belles X."/>
            <person name="Korb J."/>
            <person name="Bornberg-Bauer E."/>
        </authorList>
    </citation>
    <scope>NUCLEOTIDE SEQUENCE [LARGE SCALE GENOMIC DNA]</scope>
    <source>
        <tissue evidence="7">Whole body</tissue>
    </source>
</reference>
<protein>
    <recommendedName>
        <fullName evidence="9">Mpv17-like protein 2</fullName>
    </recommendedName>
</protein>